<gene>
    <name evidence="11" type="ORF">ACFQ4O_14620</name>
</gene>
<keyword evidence="11" id="KW-0645">Protease</keyword>
<keyword evidence="11" id="KW-0121">Carboxypeptidase</keyword>
<keyword evidence="4" id="KW-0133">Cell shape</keyword>
<feature type="domain" description="Peptidase S11 D-alanyl-D-alanine carboxypeptidase A N-terminal" evidence="10">
    <location>
        <begin position="26"/>
        <end position="250"/>
    </location>
</feature>
<dbReference type="GO" id="GO:0004180">
    <property type="term" value="F:carboxypeptidase activity"/>
    <property type="evidence" value="ECO:0007669"/>
    <property type="project" value="UniProtKB-KW"/>
</dbReference>
<feature type="chain" id="PRO_5046047308" evidence="9">
    <location>
        <begin position="28"/>
        <end position="362"/>
    </location>
</feature>
<comment type="caution">
    <text evidence="11">The sequence shown here is derived from an EMBL/GenBank/DDBJ whole genome shotgun (WGS) entry which is preliminary data.</text>
</comment>
<protein>
    <submittedName>
        <fullName evidence="11">D-alanyl-D-alanine carboxypeptidase family protein</fullName>
        <ecNumber evidence="11">3.4.-.-</ecNumber>
    </submittedName>
</protein>
<evidence type="ECO:0000256" key="3">
    <source>
        <dbReference type="ARBA" id="ARBA00022801"/>
    </source>
</evidence>
<keyword evidence="6" id="KW-0961">Cell wall biogenesis/degradation</keyword>
<organism evidence="11 12">
    <name type="scientific">Methylopila musalis</name>
    <dbReference type="NCBI Taxonomy" id="1134781"/>
    <lineage>
        <taxon>Bacteria</taxon>
        <taxon>Pseudomonadati</taxon>
        <taxon>Pseudomonadota</taxon>
        <taxon>Alphaproteobacteria</taxon>
        <taxon>Hyphomicrobiales</taxon>
        <taxon>Methylopilaceae</taxon>
        <taxon>Methylopila</taxon>
    </lineage>
</organism>
<keyword evidence="12" id="KW-1185">Reference proteome</keyword>
<feature type="compositionally biased region" description="Low complexity" evidence="8">
    <location>
        <begin position="353"/>
        <end position="362"/>
    </location>
</feature>
<dbReference type="RefSeq" id="WP_378776597.1">
    <property type="nucleotide sequence ID" value="NZ_JBHTMX010000188.1"/>
</dbReference>
<dbReference type="InterPro" id="IPR018044">
    <property type="entry name" value="Peptidase_S11"/>
</dbReference>
<dbReference type="PANTHER" id="PTHR21581:SF6">
    <property type="entry name" value="TRAFFICKING PROTEIN PARTICLE COMPLEX SUBUNIT 12"/>
    <property type="match status" value="1"/>
</dbReference>
<dbReference type="Proteomes" id="UP001597171">
    <property type="component" value="Unassembled WGS sequence"/>
</dbReference>
<reference evidence="12" key="1">
    <citation type="journal article" date="2019" name="Int. J. Syst. Evol. Microbiol.">
        <title>The Global Catalogue of Microorganisms (GCM) 10K type strain sequencing project: providing services to taxonomists for standard genome sequencing and annotation.</title>
        <authorList>
            <consortium name="The Broad Institute Genomics Platform"/>
            <consortium name="The Broad Institute Genome Sequencing Center for Infectious Disease"/>
            <person name="Wu L."/>
            <person name="Ma J."/>
        </authorList>
    </citation>
    <scope>NUCLEOTIDE SEQUENCE [LARGE SCALE GENOMIC DNA]</scope>
    <source>
        <strain evidence="12">CCUG 61696</strain>
    </source>
</reference>
<evidence type="ECO:0000313" key="12">
    <source>
        <dbReference type="Proteomes" id="UP001597171"/>
    </source>
</evidence>
<evidence type="ECO:0000313" key="11">
    <source>
        <dbReference type="EMBL" id="MFD1333228.1"/>
    </source>
</evidence>
<keyword evidence="5" id="KW-0573">Peptidoglycan synthesis</keyword>
<feature type="region of interest" description="Disordered" evidence="8">
    <location>
        <begin position="341"/>
        <end position="362"/>
    </location>
</feature>
<accession>A0ABW3ZBA6</accession>
<feature type="non-terminal residue" evidence="11">
    <location>
        <position position="362"/>
    </location>
</feature>
<evidence type="ECO:0000256" key="9">
    <source>
        <dbReference type="SAM" id="SignalP"/>
    </source>
</evidence>
<dbReference type="InterPro" id="IPR001967">
    <property type="entry name" value="Peptidase_S11_N"/>
</dbReference>
<dbReference type="Gene3D" id="3.40.710.10">
    <property type="entry name" value="DD-peptidase/beta-lactamase superfamily"/>
    <property type="match status" value="1"/>
</dbReference>
<dbReference type="PANTHER" id="PTHR21581">
    <property type="entry name" value="D-ALANYL-D-ALANINE CARBOXYPEPTIDASE"/>
    <property type="match status" value="1"/>
</dbReference>
<evidence type="ECO:0000256" key="8">
    <source>
        <dbReference type="SAM" id="MobiDB-lite"/>
    </source>
</evidence>
<comment type="similarity">
    <text evidence="1 7">Belongs to the peptidase S11 family.</text>
</comment>
<name>A0ABW3ZBA6_9HYPH</name>
<proteinExistence type="inferred from homology"/>
<dbReference type="PRINTS" id="PR00725">
    <property type="entry name" value="DADACBPTASE1"/>
</dbReference>
<keyword evidence="3 11" id="KW-0378">Hydrolase</keyword>
<keyword evidence="2 9" id="KW-0732">Signal</keyword>
<evidence type="ECO:0000256" key="6">
    <source>
        <dbReference type="ARBA" id="ARBA00023316"/>
    </source>
</evidence>
<sequence>MLQTFRRRAAAWLAIAAAAGLALPAQAQPVLVADVATGQVLEANEATAPWYPASLTKLMSAYVVLTAVRNGKLRADTPLIYTARAQAEPPSKMGFQVGQTVTVDDALKMLMVQSANDIAFLLAEGVSGSVEGFVAEMNRTARQLGMTNTNFVNPNGLPVRPGPDLQRTTARDMALLASALYRDFPGQAGLFSLDAIQIGDRILRNHNGLIGRYPGADGMKTGYVCSSGFNVVATATRNGRRLVAVVLGSRTPIERSETAIDAFERGFAATSARATLASLPQQVGAFPVDLRETMCGKSTAKARAERKLDPAGHPWRPILMSKTQVNPVRVYATAAPNAPAVAAKPSGVDEDAPTAFAPTAAA</sequence>
<evidence type="ECO:0000259" key="10">
    <source>
        <dbReference type="Pfam" id="PF00768"/>
    </source>
</evidence>
<feature type="signal peptide" evidence="9">
    <location>
        <begin position="1"/>
        <end position="27"/>
    </location>
</feature>
<dbReference type="Pfam" id="PF00768">
    <property type="entry name" value="Peptidase_S11"/>
    <property type="match status" value="1"/>
</dbReference>
<evidence type="ECO:0000256" key="5">
    <source>
        <dbReference type="ARBA" id="ARBA00022984"/>
    </source>
</evidence>
<dbReference type="EMBL" id="JBHTMX010000188">
    <property type="protein sequence ID" value="MFD1333228.1"/>
    <property type="molecule type" value="Genomic_DNA"/>
</dbReference>
<evidence type="ECO:0000256" key="7">
    <source>
        <dbReference type="RuleBase" id="RU004016"/>
    </source>
</evidence>
<dbReference type="EC" id="3.4.-.-" evidence="11"/>
<evidence type="ECO:0000256" key="1">
    <source>
        <dbReference type="ARBA" id="ARBA00007164"/>
    </source>
</evidence>
<evidence type="ECO:0000256" key="4">
    <source>
        <dbReference type="ARBA" id="ARBA00022960"/>
    </source>
</evidence>
<evidence type="ECO:0000256" key="2">
    <source>
        <dbReference type="ARBA" id="ARBA00022729"/>
    </source>
</evidence>
<dbReference type="SUPFAM" id="SSF56601">
    <property type="entry name" value="beta-lactamase/transpeptidase-like"/>
    <property type="match status" value="1"/>
</dbReference>
<dbReference type="InterPro" id="IPR012338">
    <property type="entry name" value="Beta-lactam/transpept-like"/>
</dbReference>